<evidence type="ECO:0000256" key="2">
    <source>
        <dbReference type="PROSITE-ProRule" id="PRU00176"/>
    </source>
</evidence>
<dbReference type="InterPro" id="IPR035979">
    <property type="entry name" value="RBD_domain_sf"/>
</dbReference>
<evidence type="ECO:0000256" key="1">
    <source>
        <dbReference type="ARBA" id="ARBA00022884"/>
    </source>
</evidence>
<dbReference type="EMBL" id="CADCXW020000327">
    <property type="protein sequence ID" value="CAD1569591.1"/>
    <property type="molecule type" value="Genomic_DNA"/>
</dbReference>
<evidence type="ECO:0000259" key="3">
    <source>
        <dbReference type="PROSITE" id="PS50102"/>
    </source>
</evidence>
<organism evidence="4">
    <name type="scientific">Bracon brevicornis</name>
    <dbReference type="NCBI Taxonomy" id="1563983"/>
    <lineage>
        <taxon>Eukaryota</taxon>
        <taxon>Metazoa</taxon>
        <taxon>Ecdysozoa</taxon>
        <taxon>Arthropoda</taxon>
        <taxon>Hexapoda</taxon>
        <taxon>Insecta</taxon>
        <taxon>Pterygota</taxon>
        <taxon>Neoptera</taxon>
        <taxon>Endopterygota</taxon>
        <taxon>Hymenoptera</taxon>
        <taxon>Apocrita</taxon>
        <taxon>Ichneumonoidea</taxon>
        <taxon>Braconidae</taxon>
        <taxon>Braconinae</taxon>
        <taxon>Bracon</taxon>
    </lineage>
</organism>
<dbReference type="PANTHER" id="PTHR11176:SF61">
    <property type="entry name" value="SRA STEM-LOOP INTERACTING RNA BINDING PROTEIN"/>
    <property type="match status" value="1"/>
</dbReference>
<dbReference type="SMART" id="SM00360">
    <property type="entry name" value="RRM"/>
    <property type="match status" value="1"/>
</dbReference>
<gene>
    <name evidence="4" type="ORF">BBRV_LOCUS93147</name>
</gene>
<name>A0A6V7L2U3_9HYME</name>
<dbReference type="InterPro" id="IPR000504">
    <property type="entry name" value="RRM_dom"/>
</dbReference>
<protein>
    <recommendedName>
        <fullName evidence="3">RRM domain-containing protein</fullName>
    </recommendedName>
</protein>
<keyword evidence="1 2" id="KW-0694">RNA-binding</keyword>
<dbReference type="Pfam" id="PF00076">
    <property type="entry name" value="RRM_1"/>
    <property type="match status" value="1"/>
</dbReference>
<sequence length="90" mass="10421">MAANAAKALNRLRIVNISWTIGDKQLKEYFSQFGHIAKAKVVFDRRTGLSKNYGYLEIPDKETVQTILNKPNHHLEGFELHVKNHWETTE</sequence>
<reference evidence="4" key="1">
    <citation type="submission" date="2020-07" db="EMBL/GenBank/DDBJ databases">
        <authorList>
            <person name="Ferguson B K."/>
        </authorList>
    </citation>
    <scope>NUCLEOTIDE SEQUENCE</scope>
    <source>
        <strain evidence="4">L06</strain>
    </source>
</reference>
<dbReference type="AlphaFoldDB" id="A0A6V7L2U3"/>
<dbReference type="GO" id="GO:0003723">
    <property type="term" value="F:RNA binding"/>
    <property type="evidence" value="ECO:0007669"/>
    <property type="project" value="UniProtKB-UniRule"/>
</dbReference>
<accession>A0A6V7L2U3</accession>
<proteinExistence type="predicted"/>
<dbReference type="PANTHER" id="PTHR11176">
    <property type="entry name" value="BOULE-RELATED"/>
    <property type="match status" value="1"/>
</dbReference>
<dbReference type="PROSITE" id="PS50102">
    <property type="entry name" value="RRM"/>
    <property type="match status" value="1"/>
</dbReference>
<feature type="domain" description="RRM" evidence="3">
    <location>
        <begin position="10"/>
        <end position="90"/>
    </location>
</feature>
<dbReference type="SUPFAM" id="SSF54928">
    <property type="entry name" value="RNA-binding domain, RBD"/>
    <property type="match status" value="1"/>
</dbReference>
<evidence type="ECO:0000313" key="4">
    <source>
        <dbReference type="EMBL" id="CAD1569591.1"/>
    </source>
</evidence>
<dbReference type="Gene3D" id="3.30.70.330">
    <property type="match status" value="1"/>
</dbReference>
<dbReference type="InterPro" id="IPR012677">
    <property type="entry name" value="Nucleotide-bd_a/b_plait_sf"/>
</dbReference>